<accession>A0A1Y0AZS1</accession>
<evidence type="ECO:0000256" key="1">
    <source>
        <dbReference type="SAM" id="Phobius"/>
    </source>
</evidence>
<name>A0A1Y0AZS1_9LAMI</name>
<geneLocation type="mitochondrion" evidence="2"/>
<dbReference type="AlphaFoldDB" id="A0A1Y0AZS1"/>
<keyword evidence="1" id="KW-1133">Transmembrane helix</keyword>
<organism evidence="2">
    <name type="scientific">Utricularia reniformis</name>
    <dbReference type="NCBI Taxonomy" id="192314"/>
    <lineage>
        <taxon>Eukaryota</taxon>
        <taxon>Viridiplantae</taxon>
        <taxon>Streptophyta</taxon>
        <taxon>Embryophyta</taxon>
        <taxon>Tracheophyta</taxon>
        <taxon>Spermatophyta</taxon>
        <taxon>Magnoliopsida</taxon>
        <taxon>eudicotyledons</taxon>
        <taxon>Gunneridae</taxon>
        <taxon>Pentapetalae</taxon>
        <taxon>asterids</taxon>
        <taxon>lamiids</taxon>
        <taxon>Lamiales</taxon>
        <taxon>Lentibulariaceae</taxon>
        <taxon>Utricularia</taxon>
    </lineage>
</organism>
<gene>
    <name evidence="2" type="ORF">AEK19_MT0418</name>
</gene>
<keyword evidence="1" id="KW-0812">Transmembrane</keyword>
<reference evidence="2" key="1">
    <citation type="submission" date="2017-03" db="EMBL/GenBank/DDBJ databases">
        <title>The mitochondrial genome of the carnivorous plant Utricularia reniformis (Lentibulariaceae): structure, comparative analysis and evolutionary landmarks.</title>
        <authorList>
            <person name="Silva S.R."/>
            <person name="Alvarenga D.O."/>
            <person name="Michael T.P."/>
            <person name="Miranda V.F.O."/>
            <person name="Varani A.M."/>
        </authorList>
    </citation>
    <scope>NUCLEOTIDE SEQUENCE</scope>
</reference>
<keyword evidence="2" id="KW-0496">Mitochondrion</keyword>
<keyword evidence="1" id="KW-0472">Membrane</keyword>
<proteinExistence type="predicted"/>
<protein>
    <submittedName>
        <fullName evidence="2">Uncharacterized protein</fullName>
    </submittedName>
</protein>
<feature type="transmembrane region" description="Helical" evidence="1">
    <location>
        <begin position="6"/>
        <end position="33"/>
    </location>
</feature>
<evidence type="ECO:0000313" key="2">
    <source>
        <dbReference type="EMBL" id="ART30682.1"/>
    </source>
</evidence>
<dbReference type="EMBL" id="KY774314">
    <property type="protein sequence ID" value="ART30682.1"/>
    <property type="molecule type" value="Genomic_DNA"/>
</dbReference>
<sequence length="54" mass="6279">MGHRKISIVCLANSILYFKFTVCLMAILVWNLFRSRRQQSTIKGNHSCSQVCKF</sequence>